<proteinExistence type="predicted"/>
<dbReference type="Proteomes" id="UP000683360">
    <property type="component" value="Unassembled WGS sequence"/>
</dbReference>
<reference evidence="2" key="1">
    <citation type="submission" date="2021-03" db="EMBL/GenBank/DDBJ databases">
        <authorList>
            <person name="Bekaert M."/>
        </authorList>
    </citation>
    <scope>NUCLEOTIDE SEQUENCE</scope>
</reference>
<feature type="region of interest" description="Disordered" evidence="1">
    <location>
        <begin position="13"/>
        <end position="44"/>
    </location>
</feature>
<dbReference type="PANTHER" id="PTHR31751">
    <property type="entry name" value="SI:CH211-108C17.2-RELATED-RELATED"/>
    <property type="match status" value="1"/>
</dbReference>
<gene>
    <name evidence="2" type="ORF">MEDL_60990</name>
</gene>
<dbReference type="EMBL" id="CAJPWZ010002966">
    <property type="protein sequence ID" value="CAG2249186.1"/>
    <property type="molecule type" value="Genomic_DNA"/>
</dbReference>
<protein>
    <submittedName>
        <fullName evidence="2">Uncharacterized protein</fullName>
    </submittedName>
</protein>
<comment type="caution">
    <text evidence="2">The sequence shown here is derived from an EMBL/GenBank/DDBJ whole genome shotgun (WGS) entry which is preliminary data.</text>
</comment>
<evidence type="ECO:0000256" key="1">
    <source>
        <dbReference type="SAM" id="MobiDB-lite"/>
    </source>
</evidence>
<dbReference type="OrthoDB" id="6141328at2759"/>
<evidence type="ECO:0000313" key="3">
    <source>
        <dbReference type="Proteomes" id="UP000683360"/>
    </source>
</evidence>
<name>A0A8S3V2T4_MYTED</name>
<dbReference type="PANTHER" id="PTHR31751:SF42">
    <property type="entry name" value="PROTEIN CBG10204"/>
    <property type="match status" value="1"/>
</dbReference>
<organism evidence="2 3">
    <name type="scientific">Mytilus edulis</name>
    <name type="common">Blue mussel</name>
    <dbReference type="NCBI Taxonomy" id="6550"/>
    <lineage>
        <taxon>Eukaryota</taxon>
        <taxon>Metazoa</taxon>
        <taxon>Spiralia</taxon>
        <taxon>Lophotrochozoa</taxon>
        <taxon>Mollusca</taxon>
        <taxon>Bivalvia</taxon>
        <taxon>Autobranchia</taxon>
        <taxon>Pteriomorphia</taxon>
        <taxon>Mytilida</taxon>
        <taxon>Mytiloidea</taxon>
        <taxon>Mytilidae</taxon>
        <taxon>Mytilinae</taxon>
        <taxon>Mytilus</taxon>
    </lineage>
</organism>
<feature type="compositionally biased region" description="Polar residues" evidence="1">
    <location>
        <begin position="16"/>
        <end position="29"/>
    </location>
</feature>
<evidence type="ECO:0000313" key="2">
    <source>
        <dbReference type="EMBL" id="CAG2249186.1"/>
    </source>
</evidence>
<keyword evidence="3" id="KW-1185">Reference proteome</keyword>
<accession>A0A8S3V2T4</accession>
<sequence length="331" mass="37343">MKKLQLKSDAVPTIFDFSSPTKPQDTTLSAEDKKRKNVRQSGAVRKRKRIEALNKILETVHVQASPEADSDIHVQASPEADSDIHGSNECYELESKDKCFDNVTSEKEEAIYTAVAIPMEPQRYNAYIQTVQVEKNNFSCQTDMRCVHTADAAVQTDTVQPSRALRYSQTPEMTDEDHDTCSNESDEDWVPYEEGFSDEEMDINEETFINEEQDKNEEPHTNPPFKERKFMVFESNLKELLQSVCLNCVSTKEIDSFNVIGTAVTVNLKCKCPEITRWNSQPFSGTMPLGNLILAGAVLFSGGSISKILTFFRHASVCCFSERTFSSLQNT</sequence>
<dbReference type="AlphaFoldDB" id="A0A8S3V2T4"/>